<evidence type="ECO:0000256" key="1">
    <source>
        <dbReference type="ARBA" id="ARBA00004651"/>
    </source>
</evidence>
<dbReference type="EMBL" id="JBCLUF010000027">
    <property type="protein sequence ID" value="MEY8662761.1"/>
    <property type="molecule type" value="Genomic_DNA"/>
</dbReference>
<evidence type="ECO:0000256" key="4">
    <source>
        <dbReference type="ARBA" id="ARBA00022475"/>
    </source>
</evidence>
<name>A0ABV4DTQ5_9LACO</name>
<evidence type="ECO:0000256" key="7">
    <source>
        <dbReference type="ARBA" id="ARBA00023136"/>
    </source>
</evidence>
<feature type="transmembrane region" description="Helical" evidence="9">
    <location>
        <begin position="86"/>
        <end position="103"/>
    </location>
</feature>
<dbReference type="Pfam" id="PF02632">
    <property type="entry name" value="BioY"/>
    <property type="match status" value="1"/>
</dbReference>
<sequence>MTKEKMFYICTSGILLAFLIICSQLTIPLPLIPLTLQTLAVGLIATLLPMRYALETIGVYLLLGALGLPVFANFKGGPAVFLSPTGGYLVGFIVYILVTCALLKNRNGLFLIMLANLCGAFLQLLCGSLGLMFLTDVSFLTAFLTGTFPFLVPGLIKVCLVVLIARAVEPNFAKHLAESK</sequence>
<dbReference type="InterPro" id="IPR003784">
    <property type="entry name" value="BioY"/>
</dbReference>
<organism evidence="10 11">
    <name type="scientific">Ligilactobacillus faecis</name>
    <dbReference type="NCBI Taxonomy" id="762833"/>
    <lineage>
        <taxon>Bacteria</taxon>
        <taxon>Bacillati</taxon>
        <taxon>Bacillota</taxon>
        <taxon>Bacilli</taxon>
        <taxon>Lactobacillales</taxon>
        <taxon>Lactobacillaceae</taxon>
        <taxon>Ligilactobacillus</taxon>
    </lineage>
</organism>
<feature type="transmembrane region" description="Helical" evidence="9">
    <location>
        <begin position="32"/>
        <end position="50"/>
    </location>
</feature>
<dbReference type="PANTHER" id="PTHR34295:SF4">
    <property type="entry name" value="BIOTIN TRANSPORTER BIOY-RELATED"/>
    <property type="match status" value="1"/>
</dbReference>
<keyword evidence="7 8" id="KW-0472">Membrane</keyword>
<comment type="subcellular location">
    <subcellularLocation>
        <location evidence="1 8">Cell membrane</location>
        <topology evidence="1 8">Multi-pass membrane protein</topology>
    </subcellularLocation>
</comment>
<keyword evidence="5 9" id="KW-0812">Transmembrane</keyword>
<evidence type="ECO:0000256" key="3">
    <source>
        <dbReference type="ARBA" id="ARBA00022448"/>
    </source>
</evidence>
<keyword evidence="3 8" id="KW-0813">Transport</keyword>
<feature type="transmembrane region" description="Helical" evidence="9">
    <location>
        <begin position="57"/>
        <end position="74"/>
    </location>
</feature>
<gene>
    <name evidence="10" type="ORF">AALT52_07660</name>
</gene>
<dbReference type="Proteomes" id="UP001565236">
    <property type="component" value="Unassembled WGS sequence"/>
</dbReference>
<dbReference type="PIRSF" id="PIRSF016661">
    <property type="entry name" value="BioY"/>
    <property type="match status" value="1"/>
</dbReference>
<proteinExistence type="inferred from homology"/>
<feature type="transmembrane region" description="Helical" evidence="9">
    <location>
        <begin position="139"/>
        <end position="165"/>
    </location>
</feature>
<evidence type="ECO:0000256" key="8">
    <source>
        <dbReference type="PIRNR" id="PIRNR016661"/>
    </source>
</evidence>
<evidence type="ECO:0000313" key="10">
    <source>
        <dbReference type="EMBL" id="MEY8662761.1"/>
    </source>
</evidence>
<dbReference type="RefSeq" id="WP_369942554.1">
    <property type="nucleotide sequence ID" value="NZ_JBCLUF010000027.1"/>
</dbReference>
<protein>
    <recommendedName>
        <fullName evidence="8">Biotin transporter</fullName>
    </recommendedName>
</protein>
<evidence type="ECO:0000256" key="6">
    <source>
        <dbReference type="ARBA" id="ARBA00022989"/>
    </source>
</evidence>
<feature type="transmembrane region" description="Helical" evidence="9">
    <location>
        <begin position="110"/>
        <end position="133"/>
    </location>
</feature>
<evidence type="ECO:0000256" key="5">
    <source>
        <dbReference type="ARBA" id="ARBA00022692"/>
    </source>
</evidence>
<feature type="transmembrane region" description="Helical" evidence="9">
    <location>
        <begin position="7"/>
        <end position="26"/>
    </location>
</feature>
<evidence type="ECO:0000313" key="11">
    <source>
        <dbReference type="Proteomes" id="UP001565236"/>
    </source>
</evidence>
<reference evidence="10 11" key="1">
    <citation type="submission" date="2024-03" db="EMBL/GenBank/DDBJ databases">
        <title>Mouse gut bacterial collection (mGBC) of GemPharmatech.</title>
        <authorList>
            <person name="He Y."/>
            <person name="Dong L."/>
            <person name="Wu D."/>
            <person name="Gao X."/>
            <person name="Lin Z."/>
        </authorList>
    </citation>
    <scope>NUCLEOTIDE SEQUENCE [LARGE SCALE GENOMIC DNA]</scope>
    <source>
        <strain evidence="10 11">15-30</strain>
    </source>
</reference>
<dbReference type="PANTHER" id="PTHR34295">
    <property type="entry name" value="BIOTIN TRANSPORTER BIOY"/>
    <property type="match status" value="1"/>
</dbReference>
<dbReference type="Gene3D" id="1.10.1760.20">
    <property type="match status" value="1"/>
</dbReference>
<accession>A0ABV4DTQ5</accession>
<comment type="similarity">
    <text evidence="2 8">Belongs to the BioY family.</text>
</comment>
<comment type="caution">
    <text evidence="10">The sequence shown here is derived from an EMBL/GenBank/DDBJ whole genome shotgun (WGS) entry which is preliminary data.</text>
</comment>
<keyword evidence="11" id="KW-1185">Reference proteome</keyword>
<evidence type="ECO:0000256" key="9">
    <source>
        <dbReference type="SAM" id="Phobius"/>
    </source>
</evidence>
<keyword evidence="4 8" id="KW-1003">Cell membrane</keyword>
<keyword evidence="6 9" id="KW-1133">Transmembrane helix</keyword>
<evidence type="ECO:0000256" key="2">
    <source>
        <dbReference type="ARBA" id="ARBA00010692"/>
    </source>
</evidence>